<accession>A0A381ED80</accession>
<dbReference type="AlphaFoldDB" id="A0A381ED80"/>
<protein>
    <submittedName>
        <fullName evidence="1">Uncharacterized protein</fullName>
    </submittedName>
</protein>
<dbReference type="RefSeq" id="WP_006984787.1">
    <property type="nucleotide sequence ID" value="NZ_CABMOK010000039.1"/>
</dbReference>
<gene>
    <name evidence="1" type="ORF">NCTC13294_02104</name>
</gene>
<keyword evidence="2" id="KW-1185">Reference proteome</keyword>
<reference evidence="1 2" key="1">
    <citation type="submission" date="2018-06" db="EMBL/GenBank/DDBJ databases">
        <authorList>
            <consortium name="Pathogen Informatics"/>
            <person name="Doyle S."/>
        </authorList>
    </citation>
    <scope>NUCLEOTIDE SEQUENCE [LARGE SCALE GENOMIC DNA]</scope>
    <source>
        <strain evidence="1 2">NCTC13294</strain>
    </source>
</reference>
<evidence type="ECO:0000313" key="1">
    <source>
        <dbReference type="EMBL" id="SUX24839.1"/>
    </source>
</evidence>
<sequence>MENKHEQSLDLALAISEALDIALDHPDRRLDPVMSGVLLAYIKERLLNQDEEIDRLRGKIRRCHAKRKQRGSVNHK</sequence>
<dbReference type="Proteomes" id="UP000254572">
    <property type="component" value="Unassembled WGS sequence"/>
</dbReference>
<proteinExistence type="predicted"/>
<organism evidence="1 2">
    <name type="scientific">Cardiobacterium valvarum</name>
    <dbReference type="NCBI Taxonomy" id="194702"/>
    <lineage>
        <taxon>Bacteria</taxon>
        <taxon>Pseudomonadati</taxon>
        <taxon>Pseudomonadota</taxon>
        <taxon>Gammaproteobacteria</taxon>
        <taxon>Cardiobacteriales</taxon>
        <taxon>Cardiobacteriaceae</taxon>
        <taxon>Cardiobacterium</taxon>
    </lineage>
</organism>
<dbReference type="EMBL" id="UFUW01000001">
    <property type="protein sequence ID" value="SUX24839.1"/>
    <property type="molecule type" value="Genomic_DNA"/>
</dbReference>
<evidence type="ECO:0000313" key="2">
    <source>
        <dbReference type="Proteomes" id="UP000254572"/>
    </source>
</evidence>
<name>A0A381ED80_9GAMM</name>